<organism evidence="2 3">
    <name type="scientific">Exophiala oligosperma</name>
    <dbReference type="NCBI Taxonomy" id="215243"/>
    <lineage>
        <taxon>Eukaryota</taxon>
        <taxon>Fungi</taxon>
        <taxon>Dikarya</taxon>
        <taxon>Ascomycota</taxon>
        <taxon>Pezizomycotina</taxon>
        <taxon>Eurotiomycetes</taxon>
        <taxon>Chaetothyriomycetidae</taxon>
        <taxon>Chaetothyriales</taxon>
        <taxon>Herpotrichiellaceae</taxon>
        <taxon>Exophiala</taxon>
    </lineage>
</organism>
<dbReference type="OrthoDB" id="5370773at2759"/>
<dbReference type="PANTHER" id="PTHR36440:SF1">
    <property type="entry name" value="PUTATIVE (AFU_ORTHOLOGUE AFUA_8G07350)-RELATED"/>
    <property type="match status" value="1"/>
</dbReference>
<dbReference type="EMBL" id="KN847362">
    <property type="protein sequence ID" value="KIW36317.1"/>
    <property type="molecule type" value="Genomic_DNA"/>
</dbReference>
<dbReference type="InterPro" id="IPR011051">
    <property type="entry name" value="RmlC_Cupin_sf"/>
</dbReference>
<accession>A0A0D2BFN5</accession>
<dbReference type="GeneID" id="27363490"/>
<dbReference type="Gene3D" id="2.60.120.10">
    <property type="entry name" value="Jelly Rolls"/>
    <property type="match status" value="2"/>
</dbReference>
<evidence type="ECO:0000259" key="1">
    <source>
        <dbReference type="Pfam" id="PF07883"/>
    </source>
</evidence>
<gene>
    <name evidence="2" type="ORF">PV06_11416</name>
</gene>
<evidence type="ECO:0000313" key="3">
    <source>
        <dbReference type="Proteomes" id="UP000053342"/>
    </source>
</evidence>
<sequence length="348" mass="38078">MPVSKPFITHGSESAAFWQIGILWQMMATGALTDGKLVLIDQVLQLSGAGPTTHTHVQDEGLYVVEGKVTFNAGGKSGIVARAGTFVAVPGLTEHSFKVEEPNSRLLNFYLPAGFEMLLMGTARPAERREPPPPNLIQEWLPPRWVTSKLNDDYGVRNKFSDPLVDPPNPDYMSTEPTPGATIFPFAANISDARRHNVFHGNALWGRLASSQETGASYSLFELKLRRGALHGPRVFTKRDVMVFVLSGNMSFFLSDCSQTAKEGALVWIPRATVHSIQTDSDTAACLYLQTPGGFETYIDFVGTPTSKTSPPSPDFEDRSVAQRGKEYLYESLGMQDVAVPDPLKLSA</sequence>
<evidence type="ECO:0000313" key="2">
    <source>
        <dbReference type="EMBL" id="KIW36317.1"/>
    </source>
</evidence>
<proteinExistence type="predicted"/>
<dbReference type="InterPro" id="IPR013096">
    <property type="entry name" value="Cupin_2"/>
</dbReference>
<dbReference type="VEuPathDB" id="FungiDB:PV06_11416"/>
<dbReference type="PANTHER" id="PTHR36440">
    <property type="entry name" value="PUTATIVE (AFU_ORTHOLOGUE AFUA_8G07350)-RELATED"/>
    <property type="match status" value="1"/>
</dbReference>
<dbReference type="AlphaFoldDB" id="A0A0D2BFN5"/>
<dbReference type="RefSeq" id="XP_016256533.1">
    <property type="nucleotide sequence ID" value="XM_016413085.1"/>
</dbReference>
<dbReference type="InterPro" id="IPR053146">
    <property type="entry name" value="QDO-like"/>
</dbReference>
<name>A0A0D2BFN5_9EURO</name>
<dbReference type="Proteomes" id="UP000053342">
    <property type="component" value="Unassembled WGS sequence"/>
</dbReference>
<protein>
    <recommendedName>
        <fullName evidence="1">Cupin type-2 domain-containing protein</fullName>
    </recommendedName>
</protein>
<keyword evidence="3" id="KW-1185">Reference proteome</keyword>
<dbReference type="SUPFAM" id="SSF51182">
    <property type="entry name" value="RmlC-like cupins"/>
    <property type="match status" value="1"/>
</dbReference>
<reference evidence="2 3" key="1">
    <citation type="submission" date="2015-01" db="EMBL/GenBank/DDBJ databases">
        <title>The Genome Sequence of Exophiala oligosperma CBS72588.</title>
        <authorList>
            <consortium name="The Broad Institute Genomics Platform"/>
            <person name="Cuomo C."/>
            <person name="de Hoog S."/>
            <person name="Gorbushina A."/>
            <person name="Stielow B."/>
            <person name="Teixiera M."/>
            <person name="Abouelleil A."/>
            <person name="Chapman S.B."/>
            <person name="Priest M."/>
            <person name="Young S.K."/>
            <person name="Wortman J."/>
            <person name="Nusbaum C."/>
            <person name="Birren B."/>
        </authorList>
    </citation>
    <scope>NUCLEOTIDE SEQUENCE [LARGE SCALE GENOMIC DNA]</scope>
    <source>
        <strain evidence="2 3">CBS 72588</strain>
    </source>
</reference>
<feature type="domain" description="Cupin type-2" evidence="1">
    <location>
        <begin position="48"/>
        <end position="100"/>
    </location>
</feature>
<dbReference type="InterPro" id="IPR014710">
    <property type="entry name" value="RmlC-like_jellyroll"/>
</dbReference>
<dbReference type="Pfam" id="PF07883">
    <property type="entry name" value="Cupin_2"/>
    <property type="match status" value="1"/>
</dbReference>
<dbReference type="HOGENOM" id="CLU_797153_0_0_1"/>